<protein>
    <submittedName>
        <fullName evidence="2">FRG domain-containing protein</fullName>
    </submittedName>
</protein>
<dbReference type="Proteomes" id="UP001356308">
    <property type="component" value="Unassembled WGS sequence"/>
</dbReference>
<evidence type="ECO:0000313" key="3">
    <source>
        <dbReference type="Proteomes" id="UP001356308"/>
    </source>
</evidence>
<sequence>MPNKVQNIIKLATILNQSMNYYQISEYINKKYLKPLENFELNNLADFHTFHDELIKINVELITKGGFPVMPHYRGEQNYGWDILPGILRPPFSKEIDLSKAREVEKNGAEIFKKRVIEKYGENQLFKHSKEPYGKDWDLLFQAQHAGIKTNLIDLSTSSLSSAYFLSEPSDKHENSDGQFWGLLVPHDFILNETSDFEKSLYPNFNPYELDSSFVCNVPTYIDDIDQRTYQFRLFRQHGRLFASSNSDIDIPLNKKDFWKNMIVRVRVKAGAKKTIYEELKARGIDKERLILSQNDDVNEFIDGINNEMKKL</sequence>
<evidence type="ECO:0000313" key="2">
    <source>
        <dbReference type="EMBL" id="MEE1978356.1"/>
    </source>
</evidence>
<dbReference type="SMART" id="SM00901">
    <property type="entry name" value="FRG"/>
    <property type="match status" value="1"/>
</dbReference>
<feature type="domain" description="FRG" evidence="1">
    <location>
        <begin position="73"/>
        <end position="181"/>
    </location>
</feature>
<dbReference type="InterPro" id="IPR014966">
    <property type="entry name" value="FRG-dom"/>
</dbReference>
<organism evidence="2 3">
    <name type="scientific">Maribacter cobaltidurans</name>
    <dbReference type="NCBI Taxonomy" id="1178778"/>
    <lineage>
        <taxon>Bacteria</taxon>
        <taxon>Pseudomonadati</taxon>
        <taxon>Bacteroidota</taxon>
        <taxon>Flavobacteriia</taxon>
        <taxon>Flavobacteriales</taxon>
        <taxon>Flavobacteriaceae</taxon>
        <taxon>Maribacter</taxon>
    </lineage>
</organism>
<keyword evidence="3" id="KW-1185">Reference proteome</keyword>
<name>A0ABU7IZZ6_9FLAO</name>
<evidence type="ECO:0000259" key="1">
    <source>
        <dbReference type="SMART" id="SM00901"/>
    </source>
</evidence>
<reference evidence="2 3" key="1">
    <citation type="submission" date="2024-01" db="EMBL/GenBank/DDBJ databases">
        <title>Maribacter spp. originated from different algae showed divergent polysaccharides utilization ability.</title>
        <authorList>
            <person name="Wang H."/>
            <person name="Wu Y."/>
        </authorList>
    </citation>
    <scope>NUCLEOTIDE SEQUENCE [LARGE SCALE GENOMIC DNA]</scope>
    <source>
        <strain evidence="2 3">PR1</strain>
    </source>
</reference>
<dbReference type="RefSeq" id="WP_272653007.1">
    <property type="nucleotide sequence ID" value="NZ_JAZDDG010000012.1"/>
</dbReference>
<comment type="caution">
    <text evidence="2">The sequence shown here is derived from an EMBL/GenBank/DDBJ whole genome shotgun (WGS) entry which is preliminary data.</text>
</comment>
<dbReference type="EMBL" id="JAZDDG010000012">
    <property type="protein sequence ID" value="MEE1978356.1"/>
    <property type="molecule type" value="Genomic_DNA"/>
</dbReference>
<proteinExistence type="predicted"/>
<gene>
    <name evidence="2" type="ORF">V1I91_19925</name>
</gene>
<accession>A0ABU7IZZ6</accession>
<dbReference type="Pfam" id="PF08867">
    <property type="entry name" value="FRG"/>
    <property type="match status" value="1"/>
</dbReference>